<feature type="domain" description="HTH cro/C1-type" evidence="1">
    <location>
        <begin position="20"/>
        <end position="74"/>
    </location>
</feature>
<proteinExistence type="predicted"/>
<organism evidence="2 3">
    <name type="scientific">Streptomyces corynorhini</name>
    <dbReference type="NCBI Taxonomy" id="2282652"/>
    <lineage>
        <taxon>Bacteria</taxon>
        <taxon>Bacillati</taxon>
        <taxon>Actinomycetota</taxon>
        <taxon>Actinomycetes</taxon>
        <taxon>Kitasatosporales</taxon>
        <taxon>Streptomycetaceae</taxon>
        <taxon>Streptomyces</taxon>
    </lineage>
</organism>
<evidence type="ECO:0000313" key="3">
    <source>
        <dbReference type="Proteomes" id="UP000253741"/>
    </source>
</evidence>
<dbReference type="CDD" id="cd00093">
    <property type="entry name" value="HTH_XRE"/>
    <property type="match status" value="1"/>
</dbReference>
<accession>A0A370BEQ0</accession>
<name>A0A370BEQ0_9ACTN</name>
<dbReference type="EMBL" id="QQNA01000067">
    <property type="protein sequence ID" value="RDG38186.1"/>
    <property type="molecule type" value="Genomic_DNA"/>
</dbReference>
<reference evidence="2 3" key="1">
    <citation type="submission" date="2018-07" db="EMBL/GenBank/DDBJ databases">
        <title>Streptomyces species from bats.</title>
        <authorList>
            <person name="Dunlap C."/>
        </authorList>
    </citation>
    <scope>NUCLEOTIDE SEQUENCE [LARGE SCALE GENOMIC DNA]</scope>
    <source>
        <strain evidence="2 3">AC230</strain>
    </source>
</reference>
<dbReference type="Pfam" id="PF19054">
    <property type="entry name" value="DUF5753"/>
    <property type="match status" value="1"/>
</dbReference>
<protein>
    <submittedName>
        <fullName evidence="2">XRE family transcriptional regulator</fullName>
    </submittedName>
</protein>
<evidence type="ECO:0000313" key="2">
    <source>
        <dbReference type="EMBL" id="RDG38186.1"/>
    </source>
</evidence>
<comment type="caution">
    <text evidence="2">The sequence shown here is derived from an EMBL/GenBank/DDBJ whole genome shotgun (WGS) entry which is preliminary data.</text>
</comment>
<evidence type="ECO:0000259" key="1">
    <source>
        <dbReference type="PROSITE" id="PS50943"/>
    </source>
</evidence>
<dbReference type="OrthoDB" id="4165085at2"/>
<dbReference type="SUPFAM" id="SSF47413">
    <property type="entry name" value="lambda repressor-like DNA-binding domains"/>
    <property type="match status" value="1"/>
</dbReference>
<dbReference type="Pfam" id="PF13560">
    <property type="entry name" value="HTH_31"/>
    <property type="match status" value="1"/>
</dbReference>
<keyword evidence="3" id="KW-1185">Reference proteome</keyword>
<dbReference type="Proteomes" id="UP000253741">
    <property type="component" value="Unassembled WGS sequence"/>
</dbReference>
<dbReference type="GO" id="GO:0003677">
    <property type="term" value="F:DNA binding"/>
    <property type="evidence" value="ECO:0007669"/>
    <property type="project" value="InterPro"/>
</dbReference>
<dbReference type="InterPro" id="IPR043917">
    <property type="entry name" value="DUF5753"/>
</dbReference>
<gene>
    <name evidence="2" type="ORF">DVH02_10510</name>
</gene>
<dbReference type="SMART" id="SM00530">
    <property type="entry name" value="HTH_XRE"/>
    <property type="match status" value="1"/>
</dbReference>
<dbReference type="PROSITE" id="PS50943">
    <property type="entry name" value="HTH_CROC1"/>
    <property type="match status" value="1"/>
</dbReference>
<sequence length="291" mass="32527">MPASVSSNSVFAMRKVGDELVRLREQVGLRQDDIAIRLGCTRHTVSKIERGKAFPTLEQFEVMMSAYEASPEIRTGIEAKIEEGRSHGRAWFEQPRFRTLYPGSSYRYLSLEDNAERISLHSGTYVPGILQTREYIETLIAFGQAHESVKHRETFLEARMNRKGILSRDNPVILKALCLEAGLLAVVGGPETMRTQLRHLISCAAQPNITLRVIPLAAGAASVASSPFTIMDFPGGEDRSVVSQDLPRGDAFQDDPAEVRNLREKFINLENNALDEEATVQRIEEIEKELS</sequence>
<dbReference type="InterPro" id="IPR001387">
    <property type="entry name" value="Cro/C1-type_HTH"/>
</dbReference>
<dbReference type="AlphaFoldDB" id="A0A370BEQ0"/>
<dbReference type="InterPro" id="IPR010982">
    <property type="entry name" value="Lambda_DNA-bd_dom_sf"/>
</dbReference>
<dbReference type="Gene3D" id="1.10.260.40">
    <property type="entry name" value="lambda repressor-like DNA-binding domains"/>
    <property type="match status" value="1"/>
</dbReference>